<organism evidence="6 7">
    <name type="scientific">Leekyejoonella antrihumi</name>
    <dbReference type="NCBI Taxonomy" id="1660198"/>
    <lineage>
        <taxon>Bacteria</taxon>
        <taxon>Bacillati</taxon>
        <taxon>Actinomycetota</taxon>
        <taxon>Actinomycetes</taxon>
        <taxon>Micrococcales</taxon>
        <taxon>Dermacoccaceae</taxon>
        <taxon>Leekyejoonella</taxon>
    </lineage>
</organism>
<dbReference type="Proteomes" id="UP000320244">
    <property type="component" value="Unassembled WGS sequence"/>
</dbReference>
<keyword evidence="3" id="KW-0378">Hydrolase</keyword>
<evidence type="ECO:0000256" key="4">
    <source>
        <dbReference type="ARBA" id="ARBA00022837"/>
    </source>
</evidence>
<evidence type="ECO:0000256" key="3">
    <source>
        <dbReference type="ARBA" id="ARBA00022801"/>
    </source>
</evidence>
<evidence type="ECO:0000256" key="1">
    <source>
        <dbReference type="ARBA" id="ARBA00008779"/>
    </source>
</evidence>
<name>A0A563DVJ5_9MICO</name>
<dbReference type="Pfam" id="PF00884">
    <property type="entry name" value="Sulfatase"/>
    <property type="match status" value="1"/>
</dbReference>
<proteinExistence type="inferred from homology"/>
<dbReference type="InterPro" id="IPR050738">
    <property type="entry name" value="Sulfatase"/>
</dbReference>
<comment type="caution">
    <text evidence="6">The sequence shown here is derived from an EMBL/GenBank/DDBJ whole genome shotgun (WGS) entry which is preliminary data.</text>
</comment>
<evidence type="ECO:0000259" key="5">
    <source>
        <dbReference type="Pfam" id="PF00884"/>
    </source>
</evidence>
<keyword evidence="2" id="KW-0479">Metal-binding</keyword>
<keyword evidence="4" id="KW-0106">Calcium</keyword>
<dbReference type="AlphaFoldDB" id="A0A563DVJ5"/>
<dbReference type="PANTHER" id="PTHR42693">
    <property type="entry name" value="ARYLSULFATASE FAMILY MEMBER"/>
    <property type="match status" value="1"/>
</dbReference>
<feature type="domain" description="Sulfatase N-terminal" evidence="5">
    <location>
        <begin position="40"/>
        <end position="382"/>
    </location>
</feature>
<dbReference type="EMBL" id="VCQV01000031">
    <property type="protein sequence ID" value="TWP34149.1"/>
    <property type="molecule type" value="Genomic_DNA"/>
</dbReference>
<sequence>MGRALRRFVHCHSADASGLPVARPQADRGPHPRCRQVSRPNLLVVLADQFRASALGCLGQDPTHTPALDRLAAEARVLTNAVSTHPVCSPARAMMMTGLYPSLNGVPLNVNSSRVEEGVGLRTDVRCWSDVLADEGYRLGYIGKWHLTPPTADDELYGEGRRDDGKVWDAWTPPQERHGFDFWHSHGCCDQHLEPHYWTTDAPRESPLQVRQWSAEHETDVAIDYLKAADVNDRPFALMLSLNPPHQPFDELPEGYLPRYADRTPEELLRRPNVDLTSETGREAAQIAAKYFAAVTAIDDQIGRLLHELDELGLADDTIVVFTSDHGMQLGSHDLMYKGVPFEESIRVPFLVRWPGHVAPGSDDLLLSLVDVSPTLLGLLGVVDQIPDEVQGTDCSAALLGEPDAPRPAAALYHGPPYAPGDPDVRGLRTHTHKVVVGFRQGQALDVRLFDLRSDPYEMSDVSADQSESRTQLLTALADALEAIEDPWPGLELLRNAG</sequence>
<dbReference type="InterPro" id="IPR017850">
    <property type="entry name" value="Alkaline_phosphatase_core_sf"/>
</dbReference>
<dbReference type="InterPro" id="IPR024607">
    <property type="entry name" value="Sulfatase_CS"/>
</dbReference>
<reference evidence="6 7" key="2">
    <citation type="submission" date="2019-08" db="EMBL/GenBank/DDBJ databases">
        <title>Jejuicoccus antrihumi gen. nov., sp. nov., a new member of the family Dermacoccaceae isolated from a cave.</title>
        <authorList>
            <person name="Schumann P."/>
            <person name="Kim I.S."/>
        </authorList>
    </citation>
    <scope>NUCLEOTIDE SEQUENCE [LARGE SCALE GENOMIC DNA]</scope>
    <source>
        <strain evidence="6 7">C5-26</strain>
    </source>
</reference>
<dbReference type="CDD" id="cd16034">
    <property type="entry name" value="sulfatase_like"/>
    <property type="match status" value="1"/>
</dbReference>
<dbReference type="PANTHER" id="PTHR42693:SF53">
    <property type="entry name" value="ENDO-4-O-SULFATASE"/>
    <property type="match status" value="1"/>
</dbReference>
<protein>
    <submittedName>
        <fullName evidence="6">Sulfatase</fullName>
    </submittedName>
</protein>
<keyword evidence="7" id="KW-1185">Reference proteome</keyword>
<dbReference type="SUPFAM" id="SSF53649">
    <property type="entry name" value="Alkaline phosphatase-like"/>
    <property type="match status" value="1"/>
</dbReference>
<reference evidence="6 7" key="1">
    <citation type="submission" date="2019-05" db="EMBL/GenBank/DDBJ databases">
        <authorList>
            <person name="Lee S.D."/>
        </authorList>
    </citation>
    <scope>NUCLEOTIDE SEQUENCE [LARGE SCALE GENOMIC DNA]</scope>
    <source>
        <strain evidence="6 7">C5-26</strain>
    </source>
</reference>
<dbReference type="Gene3D" id="3.30.1120.10">
    <property type="match status" value="1"/>
</dbReference>
<evidence type="ECO:0000313" key="7">
    <source>
        <dbReference type="Proteomes" id="UP000320244"/>
    </source>
</evidence>
<dbReference type="PROSITE" id="PS00523">
    <property type="entry name" value="SULFATASE_1"/>
    <property type="match status" value="1"/>
</dbReference>
<gene>
    <name evidence="6" type="ORF">FGL98_18655</name>
</gene>
<evidence type="ECO:0000313" key="6">
    <source>
        <dbReference type="EMBL" id="TWP34149.1"/>
    </source>
</evidence>
<accession>A0A563DVJ5</accession>
<dbReference type="OrthoDB" id="9777306at2"/>
<evidence type="ECO:0000256" key="2">
    <source>
        <dbReference type="ARBA" id="ARBA00022723"/>
    </source>
</evidence>
<comment type="similarity">
    <text evidence="1">Belongs to the sulfatase family.</text>
</comment>
<dbReference type="InterPro" id="IPR000917">
    <property type="entry name" value="Sulfatase_N"/>
</dbReference>
<dbReference type="GO" id="GO:0004065">
    <property type="term" value="F:arylsulfatase activity"/>
    <property type="evidence" value="ECO:0007669"/>
    <property type="project" value="TreeGrafter"/>
</dbReference>
<dbReference type="GO" id="GO:0046872">
    <property type="term" value="F:metal ion binding"/>
    <property type="evidence" value="ECO:0007669"/>
    <property type="project" value="UniProtKB-KW"/>
</dbReference>
<dbReference type="Gene3D" id="3.40.720.10">
    <property type="entry name" value="Alkaline Phosphatase, subunit A"/>
    <property type="match status" value="1"/>
</dbReference>